<dbReference type="InterPro" id="IPR001304">
    <property type="entry name" value="C-type_lectin-like"/>
</dbReference>
<feature type="region of interest" description="Disordered" evidence="2">
    <location>
        <begin position="610"/>
        <end position="697"/>
    </location>
</feature>
<feature type="compositionally biased region" description="Basic and acidic residues" evidence="2">
    <location>
        <begin position="31"/>
        <end position="49"/>
    </location>
</feature>
<feature type="region of interest" description="Disordered" evidence="2">
    <location>
        <begin position="119"/>
        <end position="156"/>
    </location>
</feature>
<dbReference type="Gene3D" id="2.60.120.260">
    <property type="entry name" value="Galactose-binding domain-like"/>
    <property type="match status" value="1"/>
</dbReference>
<name>A0ABN8LJP2_9CNID</name>
<dbReference type="Gene3D" id="3.10.100.10">
    <property type="entry name" value="Mannose-Binding Protein A, subunit A"/>
    <property type="match status" value="1"/>
</dbReference>
<reference evidence="5 6" key="1">
    <citation type="submission" date="2022-05" db="EMBL/GenBank/DDBJ databases">
        <authorList>
            <consortium name="Genoscope - CEA"/>
            <person name="William W."/>
        </authorList>
    </citation>
    <scope>NUCLEOTIDE SEQUENCE [LARGE SCALE GENOMIC DNA]</scope>
</reference>
<dbReference type="PROSITE" id="PS00615">
    <property type="entry name" value="C_TYPE_LECTIN_1"/>
    <property type="match status" value="1"/>
</dbReference>
<dbReference type="CDD" id="cd00037">
    <property type="entry name" value="CLECT"/>
    <property type="match status" value="1"/>
</dbReference>
<feature type="compositionally biased region" description="Polar residues" evidence="2">
    <location>
        <begin position="672"/>
        <end position="681"/>
    </location>
</feature>
<accession>A0ABN8LJP2</accession>
<evidence type="ECO:0000256" key="2">
    <source>
        <dbReference type="SAM" id="MobiDB-lite"/>
    </source>
</evidence>
<feature type="compositionally biased region" description="Low complexity" evidence="2">
    <location>
        <begin position="119"/>
        <end position="135"/>
    </location>
</feature>
<feature type="signal peptide" evidence="3">
    <location>
        <begin position="1"/>
        <end position="21"/>
    </location>
</feature>
<evidence type="ECO:0000313" key="6">
    <source>
        <dbReference type="Proteomes" id="UP001159427"/>
    </source>
</evidence>
<keyword evidence="1" id="KW-1015">Disulfide bond</keyword>
<feature type="compositionally biased region" description="Acidic residues" evidence="2">
    <location>
        <begin position="628"/>
        <end position="639"/>
    </location>
</feature>
<dbReference type="InterPro" id="IPR016187">
    <property type="entry name" value="CTDL_fold"/>
</dbReference>
<proteinExistence type="predicted"/>
<evidence type="ECO:0000256" key="3">
    <source>
        <dbReference type="SAM" id="SignalP"/>
    </source>
</evidence>
<feature type="chain" id="PRO_5046337771" description="C-type lectin domain-containing protein" evidence="3">
    <location>
        <begin position="22"/>
        <end position="697"/>
    </location>
</feature>
<dbReference type="Proteomes" id="UP001159427">
    <property type="component" value="Unassembled WGS sequence"/>
</dbReference>
<dbReference type="InterPro" id="IPR016186">
    <property type="entry name" value="C-type_lectin-like/link_sf"/>
</dbReference>
<protein>
    <recommendedName>
        <fullName evidence="4">C-type lectin domain-containing protein</fullName>
    </recommendedName>
</protein>
<feature type="compositionally biased region" description="Basic and acidic residues" evidence="2">
    <location>
        <begin position="615"/>
        <end position="624"/>
    </location>
</feature>
<keyword evidence="3" id="KW-0732">Signal</keyword>
<dbReference type="SUPFAM" id="SSF49785">
    <property type="entry name" value="Galactose-binding domain-like"/>
    <property type="match status" value="1"/>
</dbReference>
<feature type="region of interest" description="Disordered" evidence="2">
    <location>
        <begin position="30"/>
        <end position="54"/>
    </location>
</feature>
<organism evidence="5 6">
    <name type="scientific">Porites evermanni</name>
    <dbReference type="NCBI Taxonomy" id="104178"/>
    <lineage>
        <taxon>Eukaryota</taxon>
        <taxon>Metazoa</taxon>
        <taxon>Cnidaria</taxon>
        <taxon>Anthozoa</taxon>
        <taxon>Hexacorallia</taxon>
        <taxon>Scleractinia</taxon>
        <taxon>Fungiina</taxon>
        <taxon>Poritidae</taxon>
        <taxon>Porites</taxon>
    </lineage>
</organism>
<evidence type="ECO:0000259" key="4">
    <source>
        <dbReference type="PROSITE" id="PS50041"/>
    </source>
</evidence>
<dbReference type="SUPFAM" id="SSF56436">
    <property type="entry name" value="C-type lectin-like"/>
    <property type="match status" value="1"/>
</dbReference>
<dbReference type="EMBL" id="CALNXI010000026">
    <property type="protein sequence ID" value="CAH3015645.1"/>
    <property type="molecule type" value="Genomic_DNA"/>
</dbReference>
<feature type="compositionally biased region" description="Basic residues" evidence="2">
    <location>
        <begin position="688"/>
        <end position="697"/>
    </location>
</feature>
<sequence length="697" mass="76638">MWKPGWLILVFIACLEVKVNGKFHIKPKSHKSTEKQTYEKETKQVKRDTVPVPSGDSNSIHHYFNGKFVLPTTVDYNYVSAYNTASTAQTKSAMPYPAASPATSTAAGAPASASATTAASAPAPAPAPAAAAAAPAPAPAPAPASPPAAAAPAPAPAAAVPAPAPAPAAPAYAAAPAPARASVPSYQPSSSTYSFNYNPAPAPAPAPYYSYPAPAAYPYPAYATTMIASAVAQVAKSTASQGSGKGKARSNLAGVCIDDERASNFCLKARNPCFCEENHHFMYNYCKDSCNWCDSSENVGHKFWRIVNEADLDRSWVISQIKFYSDKHAKHPLDTSDVTKAFASSSYLGYDPKSVFDNKTSTYWLPNGWYKHGPGEDFVGYEFSQPVAVNSIRVVHQSGQDNVVSKKMFVEAADAYGGPYVTKWIIENTKGKSNKRFNNQMCPLFWRRFATDQGVYCFKLITEFMTWHDARDKCGEYGADLSSIRGEEEADFVKNQVQLCGYTWIGLNDLKNESDYQWSDGANLTYKSMNSQMDYMKDERAEQEMDCIASDQNGQWSNFHCDDKFYALCKKKLKPEDDEDDDEEDEAEEVKSHKQHIKYHILKKNKVRKHKKKVSLAEELKDAKSSGAEEEDEEETADEDAIREAVKAQKNSKDSGEEEEDDDDDDEREDSASGSGRSASTIPDKPNKRSPHKVWKF</sequence>
<dbReference type="PROSITE" id="PS50041">
    <property type="entry name" value="C_TYPE_LECTIN_2"/>
    <property type="match status" value="1"/>
</dbReference>
<gene>
    <name evidence="5" type="ORF">PEVE_00019225</name>
</gene>
<keyword evidence="6" id="KW-1185">Reference proteome</keyword>
<feature type="compositionally biased region" description="Pro residues" evidence="2">
    <location>
        <begin position="136"/>
        <end position="146"/>
    </location>
</feature>
<comment type="caution">
    <text evidence="5">The sequence shown here is derived from an EMBL/GenBank/DDBJ whole genome shotgun (WGS) entry which is preliminary data.</text>
</comment>
<feature type="compositionally biased region" description="Basic and acidic residues" evidence="2">
    <location>
        <begin position="640"/>
        <end position="655"/>
    </location>
</feature>
<dbReference type="SMART" id="SM00034">
    <property type="entry name" value="CLECT"/>
    <property type="match status" value="1"/>
</dbReference>
<feature type="compositionally biased region" description="Acidic residues" evidence="2">
    <location>
        <begin position="576"/>
        <end position="588"/>
    </location>
</feature>
<dbReference type="Pfam" id="PF00059">
    <property type="entry name" value="Lectin_C"/>
    <property type="match status" value="1"/>
</dbReference>
<evidence type="ECO:0000313" key="5">
    <source>
        <dbReference type="EMBL" id="CAH3015645.1"/>
    </source>
</evidence>
<dbReference type="InterPro" id="IPR008979">
    <property type="entry name" value="Galactose-bd-like_sf"/>
</dbReference>
<dbReference type="InterPro" id="IPR050111">
    <property type="entry name" value="C-type_lectin/snaclec_domain"/>
</dbReference>
<dbReference type="InterPro" id="IPR018378">
    <property type="entry name" value="C-type_lectin_CS"/>
</dbReference>
<evidence type="ECO:0000256" key="1">
    <source>
        <dbReference type="ARBA" id="ARBA00023157"/>
    </source>
</evidence>
<feature type="compositionally biased region" description="Acidic residues" evidence="2">
    <location>
        <begin position="656"/>
        <end position="669"/>
    </location>
</feature>
<dbReference type="PANTHER" id="PTHR22803">
    <property type="entry name" value="MANNOSE, PHOSPHOLIPASE, LECTIN RECEPTOR RELATED"/>
    <property type="match status" value="1"/>
</dbReference>
<feature type="domain" description="C-type lectin" evidence="4">
    <location>
        <begin position="453"/>
        <end position="570"/>
    </location>
</feature>
<feature type="compositionally biased region" description="Low complexity" evidence="2">
    <location>
        <begin position="147"/>
        <end position="156"/>
    </location>
</feature>
<feature type="region of interest" description="Disordered" evidence="2">
    <location>
        <begin position="575"/>
        <end position="597"/>
    </location>
</feature>